<reference evidence="1 2" key="1">
    <citation type="submission" date="2022-01" db="EMBL/GenBank/DDBJ databases">
        <title>Paraglaciecola sp. G1-23.</title>
        <authorList>
            <person name="Jin M.S."/>
            <person name="Han D.M."/>
            <person name="Kim H.M."/>
            <person name="Jeon C.O."/>
        </authorList>
    </citation>
    <scope>NUCLEOTIDE SEQUENCE [LARGE SCALE GENOMIC DNA]</scope>
    <source>
        <strain evidence="1 2">G1-23</strain>
    </source>
</reference>
<comment type="caution">
    <text evidence="1">The sequence shown here is derived from an EMBL/GenBank/DDBJ whole genome shotgun (WGS) entry which is preliminary data.</text>
</comment>
<gene>
    <name evidence="1" type="ORF">L0668_14700</name>
</gene>
<evidence type="ECO:0000313" key="1">
    <source>
        <dbReference type="EMBL" id="MCF2949366.1"/>
    </source>
</evidence>
<dbReference type="RefSeq" id="WP_235313467.1">
    <property type="nucleotide sequence ID" value="NZ_JAKGAS010000008.1"/>
</dbReference>
<organism evidence="1 2">
    <name type="scientific">Paraglaciecola algarum</name>
    <dbReference type="NCBI Taxonomy" id="3050085"/>
    <lineage>
        <taxon>Bacteria</taxon>
        <taxon>Pseudomonadati</taxon>
        <taxon>Pseudomonadota</taxon>
        <taxon>Gammaproteobacteria</taxon>
        <taxon>Alteromonadales</taxon>
        <taxon>Alteromonadaceae</taxon>
        <taxon>Paraglaciecola</taxon>
    </lineage>
</organism>
<proteinExistence type="predicted"/>
<keyword evidence="2" id="KW-1185">Reference proteome</keyword>
<accession>A0ABS9D8T4</accession>
<protein>
    <submittedName>
        <fullName evidence="1">Uncharacterized protein</fullName>
    </submittedName>
</protein>
<dbReference type="Proteomes" id="UP001521137">
    <property type="component" value="Unassembled WGS sequence"/>
</dbReference>
<name>A0ABS9D8T4_9ALTE</name>
<evidence type="ECO:0000313" key="2">
    <source>
        <dbReference type="Proteomes" id="UP001521137"/>
    </source>
</evidence>
<sequence length="84" mass="9684">MRFAWVMAAPLYELSSQGMYFVHKEHSLRSPQSIAIWLRHLFAALTVILTFFKQRPCFSIYFLPTAAKSKQKVPPTSKFSSSND</sequence>
<dbReference type="EMBL" id="JAKGAS010000008">
    <property type="protein sequence ID" value="MCF2949366.1"/>
    <property type="molecule type" value="Genomic_DNA"/>
</dbReference>